<accession>A0AC62A4A0</accession>
<reference evidence="1 2" key="1">
    <citation type="journal article" date="2017" name="Genome Announc.">
        <title>Draft Genome Sequences of Four Alkaliphilic Bacteria Belonging to the Anaerobacillus Genus.</title>
        <authorList>
            <person name="Bassil N.M."/>
            <person name="Lloyd J.R."/>
        </authorList>
    </citation>
    <scope>NUCLEOTIDE SEQUENCE [LARGE SCALE GENOMIC DNA]</scope>
    <source>
        <strain evidence="1 2">NB2006</strain>
    </source>
</reference>
<dbReference type="Proteomes" id="UP000180175">
    <property type="component" value="Chromosome"/>
</dbReference>
<gene>
    <name evidence="1" type="ORF">AWH56_26705</name>
</gene>
<keyword evidence="2" id="KW-1185">Reference proteome</keyword>
<name>A0AC62A4A0_9BACI</name>
<reference evidence="1 2" key="2">
    <citation type="journal article" date="2019" name="Int. J. Syst. Evol. Microbiol.">
        <title>Anaerobacillus isosaccharinicus sp. nov., an alkaliphilic bacterium which degrades isosaccharinic acid.</title>
        <authorList>
            <person name="Bassil N.M."/>
            <person name="Lloyd J.R."/>
        </authorList>
    </citation>
    <scope>NUCLEOTIDE SEQUENCE [LARGE SCALE GENOMIC DNA]</scope>
    <source>
        <strain evidence="1 2">NB2006</strain>
    </source>
</reference>
<sequence length="57" mass="6155">MSIIQITSNFVLNALSKLAIFADSNPANSIPAKSILLLINTCILVRRSGIEPDAISW</sequence>
<evidence type="ECO:0000313" key="2">
    <source>
        <dbReference type="Proteomes" id="UP000180175"/>
    </source>
</evidence>
<protein>
    <submittedName>
        <fullName evidence="1">Uncharacterized protein</fullName>
    </submittedName>
</protein>
<dbReference type="EMBL" id="CP063356">
    <property type="protein sequence ID" value="XRP48462.1"/>
    <property type="molecule type" value="Genomic_DNA"/>
</dbReference>
<evidence type="ECO:0000313" key="1">
    <source>
        <dbReference type="EMBL" id="XRP48462.1"/>
    </source>
</evidence>
<organism evidence="1 2">
    <name type="scientific">Anaerobacillus isosaccharinicus</name>
    <dbReference type="NCBI Taxonomy" id="1532552"/>
    <lineage>
        <taxon>Bacteria</taxon>
        <taxon>Bacillati</taxon>
        <taxon>Bacillota</taxon>
        <taxon>Bacilli</taxon>
        <taxon>Bacillales</taxon>
        <taxon>Bacillaceae</taxon>
        <taxon>Anaerobacillus</taxon>
    </lineage>
</organism>
<proteinExistence type="predicted"/>